<dbReference type="SMART" id="SM00460">
    <property type="entry name" value="TGc"/>
    <property type="match status" value="1"/>
</dbReference>
<feature type="compositionally biased region" description="Basic residues" evidence="1">
    <location>
        <begin position="741"/>
        <end position="754"/>
    </location>
</feature>
<dbReference type="RefSeq" id="WP_013884025.1">
    <property type="nucleotide sequence ID" value="NC_015671.1"/>
</dbReference>
<keyword evidence="2" id="KW-0472">Membrane</keyword>
<feature type="region of interest" description="Disordered" evidence="1">
    <location>
        <begin position="278"/>
        <end position="301"/>
    </location>
</feature>
<dbReference type="PANTHER" id="PTHR42736:SF1">
    <property type="entry name" value="PROTEIN-GLUTAMINE GAMMA-GLUTAMYLTRANSFERASE"/>
    <property type="match status" value="1"/>
</dbReference>
<dbReference type="InterPro" id="IPR038765">
    <property type="entry name" value="Papain-like_cys_pep_sf"/>
</dbReference>
<dbReference type="eggNOG" id="COG1305">
    <property type="taxonomic scope" value="Bacteria"/>
</dbReference>
<dbReference type="Pfam" id="PF01841">
    <property type="entry name" value="Transglut_core"/>
    <property type="match status" value="1"/>
</dbReference>
<feature type="transmembrane region" description="Helical" evidence="2">
    <location>
        <begin position="129"/>
        <end position="146"/>
    </location>
</feature>
<dbReference type="PANTHER" id="PTHR42736">
    <property type="entry name" value="PROTEIN-GLUTAMINE GAMMA-GLUTAMYLTRANSFERASE"/>
    <property type="match status" value="1"/>
</dbReference>
<dbReference type="InterPro" id="IPR052901">
    <property type="entry name" value="Bact_TGase-like"/>
</dbReference>
<protein>
    <submittedName>
        <fullName evidence="4">Transglutaminase domain-containing protein</fullName>
    </submittedName>
</protein>
<evidence type="ECO:0000256" key="1">
    <source>
        <dbReference type="SAM" id="MobiDB-lite"/>
    </source>
</evidence>
<dbReference type="InterPro" id="IPR021878">
    <property type="entry name" value="TgpA_N"/>
</dbReference>
<dbReference type="EMBL" id="CP002665">
    <property type="protein sequence ID" value="AEI12507.1"/>
    <property type="molecule type" value="Genomic_DNA"/>
</dbReference>
<evidence type="ECO:0000256" key="2">
    <source>
        <dbReference type="SAM" id="Phobius"/>
    </source>
</evidence>
<organism evidence="4 5">
    <name type="scientific">Cellulomonas gilvus (strain ATCC 13127 / NRRL B-14078)</name>
    <name type="common">Cellvibrio gilvus</name>
    <dbReference type="NCBI Taxonomy" id="593907"/>
    <lineage>
        <taxon>Bacteria</taxon>
        <taxon>Bacillati</taxon>
        <taxon>Actinomycetota</taxon>
        <taxon>Actinomycetes</taxon>
        <taxon>Micrococcales</taxon>
        <taxon>Cellulomonadaceae</taxon>
        <taxon>Cellulomonas</taxon>
    </lineage>
</organism>
<keyword evidence="2" id="KW-0812">Transmembrane</keyword>
<evidence type="ECO:0000313" key="5">
    <source>
        <dbReference type="Proteomes" id="UP000000485"/>
    </source>
</evidence>
<feature type="compositionally biased region" description="Low complexity" evidence="1">
    <location>
        <begin position="287"/>
        <end position="301"/>
    </location>
</feature>
<feature type="region of interest" description="Disordered" evidence="1">
    <location>
        <begin position="741"/>
        <end position="776"/>
    </location>
</feature>
<accession>F7ZZ91</accession>
<feature type="transmembrane region" description="Helical" evidence="2">
    <location>
        <begin position="619"/>
        <end position="641"/>
    </location>
</feature>
<dbReference type="KEGG" id="cga:Celgi_2006"/>
<dbReference type="InterPro" id="IPR002931">
    <property type="entry name" value="Transglutaminase-like"/>
</dbReference>
<feature type="domain" description="Transglutaminase-like" evidence="3">
    <location>
        <begin position="494"/>
        <end position="563"/>
    </location>
</feature>
<dbReference type="Proteomes" id="UP000000485">
    <property type="component" value="Chromosome"/>
</dbReference>
<keyword evidence="2" id="KW-1133">Transmembrane helix</keyword>
<feature type="transmembrane region" description="Helical" evidence="2">
    <location>
        <begin position="209"/>
        <end position="234"/>
    </location>
</feature>
<keyword evidence="5" id="KW-1185">Reference proteome</keyword>
<dbReference type="Gene3D" id="3.10.620.30">
    <property type="match status" value="1"/>
</dbReference>
<reference evidence="5" key="1">
    <citation type="submission" date="2011-04" db="EMBL/GenBank/DDBJ databases">
        <title>Complete sequence of Cellvibrio gilvus ATCC 13127.</title>
        <authorList>
            <person name="Lucas S."/>
            <person name="Han J."/>
            <person name="Lapidus A."/>
            <person name="Cheng J.-F."/>
            <person name="Goodwin L."/>
            <person name="Pitluck S."/>
            <person name="Peters L."/>
            <person name="Munk A."/>
            <person name="Detter J.C."/>
            <person name="Han C."/>
            <person name="Tapia R."/>
            <person name="Land M."/>
            <person name="Hauser L."/>
            <person name="Kyrpides N."/>
            <person name="Ivanova N."/>
            <person name="Ovchinnikova G."/>
            <person name="Pagani I."/>
            <person name="Mead D."/>
            <person name="Brumm P."/>
            <person name="Woyke T."/>
        </authorList>
    </citation>
    <scope>NUCLEOTIDE SEQUENCE [LARGE SCALE GENOMIC DNA]</scope>
    <source>
        <strain evidence="5">ATCC 13127 / NRRL B-14078</strain>
    </source>
</reference>
<proteinExistence type="predicted"/>
<feature type="transmembrane region" description="Helical" evidence="2">
    <location>
        <begin position="40"/>
        <end position="58"/>
    </location>
</feature>
<feature type="region of interest" description="Disordered" evidence="1">
    <location>
        <begin position="581"/>
        <end position="613"/>
    </location>
</feature>
<name>F7ZZ91_CELGA</name>
<dbReference type="Pfam" id="PF11992">
    <property type="entry name" value="TgpA_N"/>
    <property type="match status" value="1"/>
</dbReference>
<sequence length="776" mass="81280">MSPQAGSPRGWRGALTTALCALGTVASLHALTNLLGLGPWRNPVVLLVLVVAAVTAVVRAVTRSAWAPSVLGLVAAVAAVLLRYGAPPGRVQLVPDLSSWDRTSALWGEALRVVDVSTVPVDVTRPLELLLAAGALAVFLAADLLAAGLGMTAWTGLAFAAMWTPTIALGFPARGSALFWTGLVYLLLLALSAAPQAGTQDDRVRRSGLASVASLGVVAVALVAGPPLAALPGWSSWGLPDLGRGGTGAVNLSSDLDVRSSLGERSGDTVLRYTTEVLAPSDTGDDPAPTASPTSAPNVSAATIGPLRSFTLLQFDGRSWRADEPRPSIDAPFDGLLATDPDLLGRSPSTARGTLAAVHLEVGALRDRELPIATFPRTLQIDGRWSWDAARDSITGTRPTDAGMTYDMVVEIPTLTSDDLEDARVGDPGDARALEVPPTSHAADIAALAADLTAEAETPYEQAMALQSYLRSAANFTYDTRVDPARTDDAVWDFLESRKGYCVQFATAMTVMSRSLGIPARVGVGFLPGQVDGDEYVVTGRQAHAWPELYFEGQGWVRFEPTPAVQTGAPPRWSDPFANVPNAGPTQEVVPTGRPGAVPTGRPNSPTAPGEIAEQGTDWVPAALTSALVLALGAVGATVLVRRRGRLLADLTPEQAWARLRRVLARHGVRWSSATTPRAAAALVPERVADLGGSLDAPALEALIGLARAVEQARYAPEAANPEPGRLAAWIDDVHRSARRTLGRRTIGRPRRARPGPAATGSRPDDRAARGASSSR</sequence>
<dbReference type="AlphaFoldDB" id="F7ZZ91"/>
<feature type="transmembrane region" description="Helical" evidence="2">
    <location>
        <begin position="65"/>
        <end position="86"/>
    </location>
</feature>
<dbReference type="STRING" id="593907.Celgi_2006"/>
<feature type="transmembrane region" description="Helical" evidence="2">
    <location>
        <begin position="177"/>
        <end position="197"/>
    </location>
</feature>
<dbReference type="SUPFAM" id="SSF54001">
    <property type="entry name" value="Cysteine proteinases"/>
    <property type="match status" value="1"/>
</dbReference>
<dbReference type="HOGENOM" id="CLU_008359_0_0_11"/>
<evidence type="ECO:0000313" key="4">
    <source>
        <dbReference type="EMBL" id="AEI12507.1"/>
    </source>
</evidence>
<gene>
    <name evidence="4" type="ordered locus">Celgi_2006</name>
</gene>
<evidence type="ECO:0000259" key="3">
    <source>
        <dbReference type="SMART" id="SM00460"/>
    </source>
</evidence>